<dbReference type="Proteomes" id="UP001519306">
    <property type="component" value="Unassembled WGS sequence"/>
</dbReference>
<feature type="transmembrane region" description="Helical" evidence="1">
    <location>
        <begin position="54"/>
        <end position="77"/>
    </location>
</feature>
<dbReference type="Pfam" id="PF13346">
    <property type="entry name" value="ABC2_membrane_5"/>
    <property type="match status" value="1"/>
</dbReference>
<dbReference type="EMBL" id="JAGGLJ010000009">
    <property type="protein sequence ID" value="MBP2025610.1"/>
    <property type="molecule type" value="Genomic_DNA"/>
</dbReference>
<evidence type="ECO:0000313" key="2">
    <source>
        <dbReference type="EMBL" id="MBP2025610.1"/>
    </source>
</evidence>
<gene>
    <name evidence="2" type="ORF">J2Z71_001153</name>
</gene>
<feature type="transmembrane region" description="Helical" evidence="1">
    <location>
        <begin position="254"/>
        <end position="272"/>
    </location>
</feature>
<sequence length="278" mass="31295">MKKLLKYELKGTFKFILMVLLTIVLASSVAQIGIYRLTKIQVLEVNQVSGPVFGAFLIGIAFLVIWASFLVSFFYIVNNFNKELLDDRGYLTFTLPLKGREILSSKVISALISFLFLTIMVILYNVILGSILVKMAGINIFEELLQIKLPQGVGKFILLSIIFGLISSIGTLITIYFSMTIRKVIFKGRKFNAMWFIIFLVLNGAIAVLGVKIMEYFPQFITITETGKFAVENLNIFSNGSQILFPPIFNISNMVLNIVIAIVLFIITSYLLDKKVEI</sequence>
<keyword evidence="3" id="KW-1185">Reference proteome</keyword>
<keyword evidence="1" id="KW-0812">Transmembrane</keyword>
<dbReference type="RefSeq" id="WP_210060898.1">
    <property type="nucleotide sequence ID" value="NZ_JAGGLJ010000009.1"/>
</dbReference>
<reference evidence="2 3" key="1">
    <citation type="submission" date="2021-03" db="EMBL/GenBank/DDBJ databases">
        <title>Genomic Encyclopedia of Type Strains, Phase IV (KMG-IV): sequencing the most valuable type-strain genomes for metagenomic binning, comparative biology and taxonomic classification.</title>
        <authorList>
            <person name="Goeker M."/>
        </authorList>
    </citation>
    <scope>NUCLEOTIDE SEQUENCE [LARGE SCALE GENOMIC DNA]</scope>
    <source>
        <strain evidence="2 3">DSM 27563</strain>
    </source>
</reference>
<organism evidence="2 3">
    <name type="scientific">Peptoniphilus stercorisuis</name>
    <dbReference type="NCBI Taxonomy" id="1436965"/>
    <lineage>
        <taxon>Bacteria</taxon>
        <taxon>Bacillati</taxon>
        <taxon>Bacillota</taxon>
        <taxon>Tissierellia</taxon>
        <taxon>Tissierellales</taxon>
        <taxon>Peptoniphilaceae</taxon>
        <taxon>Peptoniphilus</taxon>
    </lineage>
</organism>
<evidence type="ECO:0000313" key="3">
    <source>
        <dbReference type="Proteomes" id="UP001519306"/>
    </source>
</evidence>
<comment type="caution">
    <text evidence="2">The sequence shown here is derived from an EMBL/GenBank/DDBJ whole genome shotgun (WGS) entry which is preliminary data.</text>
</comment>
<dbReference type="InterPro" id="IPR025699">
    <property type="entry name" value="ABC2_memb-like"/>
</dbReference>
<keyword evidence="1" id="KW-1133">Transmembrane helix</keyword>
<feature type="transmembrane region" description="Helical" evidence="1">
    <location>
        <begin position="107"/>
        <end position="136"/>
    </location>
</feature>
<name>A0ABS4KCX2_9FIRM</name>
<proteinExistence type="predicted"/>
<evidence type="ECO:0008006" key="4">
    <source>
        <dbReference type="Google" id="ProtNLM"/>
    </source>
</evidence>
<keyword evidence="1" id="KW-0472">Membrane</keyword>
<feature type="transmembrane region" description="Helical" evidence="1">
    <location>
        <begin position="191"/>
        <end position="211"/>
    </location>
</feature>
<accession>A0ABS4KCX2</accession>
<protein>
    <recommendedName>
        <fullName evidence="4">ABC-type transport system involved in multi-copper enzyme maturation, permease component</fullName>
    </recommendedName>
</protein>
<evidence type="ECO:0000256" key="1">
    <source>
        <dbReference type="SAM" id="Phobius"/>
    </source>
</evidence>
<feature type="transmembrane region" description="Helical" evidence="1">
    <location>
        <begin position="156"/>
        <end position="179"/>
    </location>
</feature>